<evidence type="ECO:0000313" key="4">
    <source>
        <dbReference type="Proteomes" id="UP000547674"/>
    </source>
</evidence>
<dbReference type="GO" id="GO:0016757">
    <property type="term" value="F:glycosyltransferase activity"/>
    <property type="evidence" value="ECO:0007669"/>
    <property type="project" value="InterPro"/>
</dbReference>
<dbReference type="Gene3D" id="3.40.50.2000">
    <property type="entry name" value="Glycogen Phosphorylase B"/>
    <property type="match status" value="2"/>
</dbReference>
<dbReference type="Pfam" id="PF00534">
    <property type="entry name" value="Glycos_transf_1"/>
    <property type="match status" value="1"/>
</dbReference>
<comment type="caution">
    <text evidence="3">The sequence shown here is derived from an EMBL/GenBank/DDBJ whole genome shotgun (WGS) entry which is preliminary data.</text>
</comment>
<accession>A0A7Y2EAF6</accession>
<keyword evidence="3" id="KW-0808">Transferase</keyword>
<dbReference type="InterPro" id="IPR050194">
    <property type="entry name" value="Glycosyltransferase_grp1"/>
</dbReference>
<feature type="domain" description="Glycosyl transferase family 1" evidence="1">
    <location>
        <begin position="191"/>
        <end position="359"/>
    </location>
</feature>
<evidence type="ECO:0000259" key="2">
    <source>
        <dbReference type="Pfam" id="PF13439"/>
    </source>
</evidence>
<dbReference type="InterPro" id="IPR028098">
    <property type="entry name" value="Glyco_trans_4-like_N"/>
</dbReference>
<evidence type="ECO:0000313" key="3">
    <source>
        <dbReference type="EMBL" id="NNF08206.1"/>
    </source>
</evidence>
<proteinExistence type="predicted"/>
<dbReference type="SUPFAM" id="SSF53756">
    <property type="entry name" value="UDP-Glycosyltransferase/glycogen phosphorylase"/>
    <property type="match status" value="1"/>
</dbReference>
<name>A0A7Y2EAF6_UNCEI</name>
<gene>
    <name evidence="3" type="ORF">HKN21_15690</name>
</gene>
<evidence type="ECO:0000259" key="1">
    <source>
        <dbReference type="Pfam" id="PF00534"/>
    </source>
</evidence>
<dbReference type="AlphaFoldDB" id="A0A7Y2EAF6"/>
<dbReference type="Proteomes" id="UP000547674">
    <property type="component" value="Unassembled WGS sequence"/>
</dbReference>
<dbReference type="InterPro" id="IPR001296">
    <property type="entry name" value="Glyco_trans_1"/>
</dbReference>
<dbReference type="EMBL" id="JABDJR010000629">
    <property type="protein sequence ID" value="NNF08206.1"/>
    <property type="molecule type" value="Genomic_DNA"/>
</dbReference>
<feature type="domain" description="Glycosyltransferase subfamily 4-like N-terminal" evidence="2">
    <location>
        <begin position="14"/>
        <end position="177"/>
    </location>
</feature>
<reference evidence="3 4" key="1">
    <citation type="submission" date="2020-03" db="EMBL/GenBank/DDBJ databases">
        <title>Metabolic flexibility allows generalist bacteria to become dominant in a frequently disturbed ecosystem.</title>
        <authorList>
            <person name="Chen Y.-J."/>
            <person name="Leung P.M."/>
            <person name="Bay S.K."/>
            <person name="Hugenholtz P."/>
            <person name="Kessler A.J."/>
            <person name="Shelley G."/>
            <person name="Waite D.W."/>
            <person name="Cook P.L."/>
            <person name="Greening C."/>
        </authorList>
    </citation>
    <scope>NUCLEOTIDE SEQUENCE [LARGE SCALE GENOMIC DNA]</scope>
    <source>
        <strain evidence="3">SS_bin_28</strain>
    </source>
</reference>
<sequence>MNIILLTQDYPPRPGGMARYYADFASGLGVRTTVFTGTWRGQTPRNAGDERVVAFPFDAAQSHRWGHLRLARQTLREEFKRTRPQLLIIGNARPFAPLGIRLGREFQVPVATVFHGNDLLRAARRWKGKFLRRRLWKQLTELPVMHIMNSRFTASLATGLGFPESRLVVAEPEVNTELFKPATSPESRASIRETFSLSSEGLYSLFVGRLVQRKGLDLLFQALQHLNTKTTLLVAGVGDTTPWETLARENGVSDRVKFLGEIPEERLPDLFRAADIFLTPSKEIRDQDDVEGFGIVFLEAAASGVPSIGSRSGGIPEAIREDVSGLLVSPENVSELTQAWERLLSEGETRTRLSQAARGWVVENHGLGTTAAKVKAGAKRIAPA</sequence>
<dbReference type="PANTHER" id="PTHR45947:SF3">
    <property type="entry name" value="SULFOQUINOVOSYL TRANSFERASE SQD2"/>
    <property type="match status" value="1"/>
</dbReference>
<organism evidence="3 4">
    <name type="scientific">Eiseniibacteriota bacterium</name>
    <dbReference type="NCBI Taxonomy" id="2212470"/>
    <lineage>
        <taxon>Bacteria</taxon>
        <taxon>Candidatus Eiseniibacteriota</taxon>
    </lineage>
</organism>
<dbReference type="CDD" id="cd03801">
    <property type="entry name" value="GT4_PimA-like"/>
    <property type="match status" value="1"/>
</dbReference>
<protein>
    <submittedName>
        <fullName evidence="3">Glycosyltransferase family 4 protein</fullName>
    </submittedName>
</protein>
<dbReference type="PANTHER" id="PTHR45947">
    <property type="entry name" value="SULFOQUINOVOSYL TRANSFERASE SQD2"/>
    <property type="match status" value="1"/>
</dbReference>
<dbReference type="Pfam" id="PF13439">
    <property type="entry name" value="Glyco_transf_4"/>
    <property type="match status" value="1"/>
</dbReference>